<feature type="transmembrane region" description="Helical" evidence="7">
    <location>
        <begin position="18"/>
        <end position="38"/>
    </location>
</feature>
<dbReference type="GO" id="GO:0004252">
    <property type="term" value="F:serine-type endopeptidase activity"/>
    <property type="evidence" value="ECO:0007669"/>
    <property type="project" value="InterPro"/>
</dbReference>
<keyword evidence="10" id="KW-1185">Reference proteome</keyword>
<dbReference type="SUPFAM" id="SSF144091">
    <property type="entry name" value="Rhomboid-like"/>
    <property type="match status" value="1"/>
</dbReference>
<dbReference type="PANTHER" id="PTHR43731">
    <property type="entry name" value="RHOMBOID PROTEASE"/>
    <property type="match status" value="1"/>
</dbReference>
<keyword evidence="6 7" id="KW-0472">Membrane</keyword>
<sequence length="249" mass="27066">MFIPLHDANDLIYIKRQYVTLCLIAANTAIWLVTGTMGNDVLMAYSTMLGFTPALGQDVLPDASGLGPLGGTITYLSYAFLHGDIFHLGGNMLFLWVFGDNVEDAMGHFRFLVFYLLCAIGAALFHGVVLPASSIPLIGASGAIAGVVAAYVILHPRVKIWALVFARIPIRLRAQWLLGAWIVLQVVMFILLPDDAVSWAAHLGGIMTGALLVLPFKRKDQPILDRRIEPPHAAVLKNQPVGGRKGPWT</sequence>
<evidence type="ECO:0000313" key="9">
    <source>
        <dbReference type="EMBL" id="RLQ88607.1"/>
    </source>
</evidence>
<feature type="transmembrane region" description="Helical" evidence="7">
    <location>
        <begin position="174"/>
        <end position="193"/>
    </location>
</feature>
<evidence type="ECO:0000259" key="8">
    <source>
        <dbReference type="Pfam" id="PF01694"/>
    </source>
</evidence>
<evidence type="ECO:0000313" key="10">
    <source>
        <dbReference type="Proteomes" id="UP000281094"/>
    </source>
</evidence>
<dbReference type="RefSeq" id="WP_121645573.1">
    <property type="nucleotide sequence ID" value="NZ_RCWN01000001.1"/>
</dbReference>
<feature type="transmembrane region" description="Helical" evidence="7">
    <location>
        <begin position="75"/>
        <end position="99"/>
    </location>
</feature>
<dbReference type="InterPro" id="IPR035952">
    <property type="entry name" value="Rhomboid-like_sf"/>
</dbReference>
<dbReference type="Proteomes" id="UP000281094">
    <property type="component" value="Unassembled WGS sequence"/>
</dbReference>
<evidence type="ECO:0000256" key="5">
    <source>
        <dbReference type="ARBA" id="ARBA00022989"/>
    </source>
</evidence>
<gene>
    <name evidence="9" type="ORF">D8780_10695</name>
</gene>
<comment type="caution">
    <text evidence="9">The sequence shown here is derived from an EMBL/GenBank/DDBJ whole genome shotgun (WGS) entry which is preliminary data.</text>
</comment>
<proteinExistence type="inferred from homology"/>
<evidence type="ECO:0000256" key="1">
    <source>
        <dbReference type="ARBA" id="ARBA00004141"/>
    </source>
</evidence>
<keyword evidence="9" id="KW-0645">Protease</keyword>
<accession>A0A3L7JCY5</accession>
<dbReference type="GO" id="GO:0016020">
    <property type="term" value="C:membrane"/>
    <property type="evidence" value="ECO:0007669"/>
    <property type="project" value="UniProtKB-SubCell"/>
</dbReference>
<dbReference type="Pfam" id="PF01694">
    <property type="entry name" value="Rhomboid"/>
    <property type="match status" value="1"/>
</dbReference>
<protein>
    <submittedName>
        <fullName evidence="9">Rhomboid family intramembrane serine protease</fullName>
    </submittedName>
</protein>
<feature type="transmembrane region" description="Helical" evidence="7">
    <location>
        <begin position="199"/>
        <end position="216"/>
    </location>
</feature>
<dbReference type="InterPro" id="IPR022764">
    <property type="entry name" value="Peptidase_S54_rhomboid_dom"/>
</dbReference>
<evidence type="ECO:0000256" key="4">
    <source>
        <dbReference type="ARBA" id="ARBA00022801"/>
    </source>
</evidence>
<evidence type="ECO:0000256" key="2">
    <source>
        <dbReference type="ARBA" id="ARBA00009045"/>
    </source>
</evidence>
<organism evidence="9 10">
    <name type="scientific">Notoacmeibacter ruber</name>
    <dbReference type="NCBI Taxonomy" id="2670375"/>
    <lineage>
        <taxon>Bacteria</taxon>
        <taxon>Pseudomonadati</taxon>
        <taxon>Pseudomonadota</taxon>
        <taxon>Alphaproteobacteria</taxon>
        <taxon>Hyphomicrobiales</taxon>
        <taxon>Notoacmeibacteraceae</taxon>
        <taxon>Notoacmeibacter</taxon>
    </lineage>
</organism>
<evidence type="ECO:0000256" key="6">
    <source>
        <dbReference type="ARBA" id="ARBA00023136"/>
    </source>
</evidence>
<dbReference type="PANTHER" id="PTHR43731:SF14">
    <property type="entry name" value="PRESENILIN-ASSOCIATED RHOMBOID-LIKE PROTEIN, MITOCHONDRIAL"/>
    <property type="match status" value="1"/>
</dbReference>
<dbReference type="GO" id="GO:0006508">
    <property type="term" value="P:proteolysis"/>
    <property type="evidence" value="ECO:0007669"/>
    <property type="project" value="UniProtKB-KW"/>
</dbReference>
<reference evidence="9 10" key="1">
    <citation type="submission" date="2018-10" db="EMBL/GenBank/DDBJ databases">
        <title>Notoacmeibacter sp. M2BS9Y-3-1, whole genome shotgun sequence.</title>
        <authorList>
            <person name="Tuo L."/>
        </authorList>
    </citation>
    <scope>NUCLEOTIDE SEQUENCE [LARGE SCALE GENOMIC DNA]</scope>
    <source>
        <strain evidence="9 10">M2BS9Y-3-1</strain>
    </source>
</reference>
<dbReference type="InterPro" id="IPR050925">
    <property type="entry name" value="Rhomboid_protease_S54"/>
</dbReference>
<dbReference type="AlphaFoldDB" id="A0A3L7JCY5"/>
<dbReference type="EMBL" id="RCWN01000001">
    <property type="protein sequence ID" value="RLQ88607.1"/>
    <property type="molecule type" value="Genomic_DNA"/>
</dbReference>
<comment type="similarity">
    <text evidence="2">Belongs to the peptidase S54 family.</text>
</comment>
<evidence type="ECO:0000256" key="7">
    <source>
        <dbReference type="SAM" id="Phobius"/>
    </source>
</evidence>
<dbReference type="Gene3D" id="1.20.1540.10">
    <property type="entry name" value="Rhomboid-like"/>
    <property type="match status" value="1"/>
</dbReference>
<feature type="domain" description="Peptidase S54 rhomboid" evidence="8">
    <location>
        <begin position="73"/>
        <end position="215"/>
    </location>
</feature>
<keyword evidence="3 7" id="KW-0812">Transmembrane</keyword>
<comment type="subcellular location">
    <subcellularLocation>
        <location evidence="1">Membrane</location>
        <topology evidence="1">Multi-pass membrane protein</topology>
    </subcellularLocation>
</comment>
<keyword evidence="4" id="KW-0378">Hydrolase</keyword>
<name>A0A3L7JCY5_9HYPH</name>
<keyword evidence="5 7" id="KW-1133">Transmembrane helix</keyword>
<feature type="transmembrane region" description="Helical" evidence="7">
    <location>
        <begin position="135"/>
        <end position="154"/>
    </location>
</feature>
<feature type="transmembrane region" description="Helical" evidence="7">
    <location>
        <begin position="111"/>
        <end position="129"/>
    </location>
</feature>
<evidence type="ECO:0000256" key="3">
    <source>
        <dbReference type="ARBA" id="ARBA00022692"/>
    </source>
</evidence>